<accession>A0A7V8VB95</accession>
<feature type="active site" evidence="3">
    <location>
        <position position="153"/>
    </location>
</feature>
<dbReference type="InterPro" id="IPR006145">
    <property type="entry name" value="PsdUridine_synth_RsuA/RluA"/>
</dbReference>
<keyword evidence="4" id="KW-0694">RNA-binding</keyword>
<comment type="catalytic activity">
    <reaction evidence="5">
        <text>a uridine in RNA = a pseudouridine in RNA</text>
        <dbReference type="Rhea" id="RHEA:48348"/>
        <dbReference type="Rhea" id="RHEA-COMP:12068"/>
        <dbReference type="Rhea" id="RHEA-COMP:12069"/>
        <dbReference type="ChEBI" id="CHEBI:65314"/>
        <dbReference type="ChEBI" id="CHEBI:65315"/>
    </reaction>
</comment>
<sequence length="337" mass="38071">MATEFELAPFVVAPQEAGHTLAKVLRSRLGGPTWTQVRRLIAARRVQINGSVCTDDARRLQEGETVTLLRHPQPLPATAHPQRLVLRHLDDQIVVVEKPAGINTVRHPRERTWPSRRRRQSPTLEDLTQWAIAARYQYSPHVLPRLRVVQRLDRETSGLLVFARTAEAERILGQQFQAHTVFRRYIAIVVGTMKGQTFRSRLVRDRGDGRRGSTRNPHRGKEAITHVDVIEHLPGYTVVSCRLETGRTHQIRIHLAEAGHPVCGEKVYIHTLDGQILDDPSGAPRLALHAAELGFLHPTTGQPLHWSMPLPDDLSRFLQQLKKSGGNRHSLKHSRDG</sequence>
<dbReference type="Pfam" id="PF01479">
    <property type="entry name" value="S4"/>
    <property type="match status" value="1"/>
</dbReference>
<gene>
    <name evidence="7" type="ORF">H0921_00490</name>
</gene>
<evidence type="ECO:0000256" key="3">
    <source>
        <dbReference type="PIRSR" id="PIRSR606225-1"/>
    </source>
</evidence>
<dbReference type="InterPro" id="IPR020103">
    <property type="entry name" value="PsdUridine_synth_cat_dom_sf"/>
</dbReference>
<dbReference type="EC" id="5.4.99.-" evidence="5"/>
<evidence type="ECO:0000256" key="2">
    <source>
        <dbReference type="ARBA" id="ARBA00023235"/>
    </source>
</evidence>
<dbReference type="NCBIfam" id="TIGR00005">
    <property type="entry name" value="rluA_subfam"/>
    <property type="match status" value="1"/>
</dbReference>
<organism evidence="7 8">
    <name type="scientific">Thermogemmata fonticola</name>
    <dbReference type="NCBI Taxonomy" id="2755323"/>
    <lineage>
        <taxon>Bacteria</taxon>
        <taxon>Pseudomonadati</taxon>
        <taxon>Planctomycetota</taxon>
        <taxon>Planctomycetia</taxon>
        <taxon>Gemmatales</taxon>
        <taxon>Gemmataceae</taxon>
        <taxon>Thermogemmata</taxon>
    </lineage>
</organism>
<keyword evidence="2 5" id="KW-0413">Isomerase</keyword>
<dbReference type="InterPro" id="IPR006225">
    <property type="entry name" value="PsdUridine_synth_RluC/D"/>
</dbReference>
<evidence type="ECO:0000256" key="5">
    <source>
        <dbReference type="RuleBase" id="RU362028"/>
    </source>
</evidence>
<dbReference type="InterPro" id="IPR002942">
    <property type="entry name" value="S4_RNA-bd"/>
</dbReference>
<dbReference type="PANTHER" id="PTHR21600">
    <property type="entry name" value="MITOCHONDRIAL RNA PSEUDOURIDINE SYNTHASE"/>
    <property type="match status" value="1"/>
</dbReference>
<dbReference type="GO" id="GO:0120159">
    <property type="term" value="F:rRNA pseudouridine synthase activity"/>
    <property type="evidence" value="ECO:0007669"/>
    <property type="project" value="UniProtKB-ARBA"/>
</dbReference>
<dbReference type="CDD" id="cd02869">
    <property type="entry name" value="PseudoU_synth_RluA_like"/>
    <property type="match status" value="1"/>
</dbReference>
<dbReference type="AlphaFoldDB" id="A0A7V8VB95"/>
<dbReference type="Proteomes" id="UP000542342">
    <property type="component" value="Unassembled WGS sequence"/>
</dbReference>
<proteinExistence type="inferred from homology"/>
<dbReference type="PROSITE" id="PS01129">
    <property type="entry name" value="PSI_RLU"/>
    <property type="match status" value="1"/>
</dbReference>
<evidence type="ECO:0000256" key="4">
    <source>
        <dbReference type="PROSITE-ProRule" id="PRU00182"/>
    </source>
</evidence>
<dbReference type="InterPro" id="IPR036986">
    <property type="entry name" value="S4_RNA-bd_sf"/>
</dbReference>
<keyword evidence="8" id="KW-1185">Reference proteome</keyword>
<dbReference type="Gene3D" id="3.10.290.10">
    <property type="entry name" value="RNA-binding S4 domain"/>
    <property type="match status" value="1"/>
</dbReference>
<dbReference type="PROSITE" id="PS50889">
    <property type="entry name" value="S4"/>
    <property type="match status" value="1"/>
</dbReference>
<dbReference type="InterPro" id="IPR006224">
    <property type="entry name" value="PsdUridine_synth_RluA-like_CS"/>
</dbReference>
<dbReference type="RefSeq" id="WP_194536074.1">
    <property type="nucleotide sequence ID" value="NZ_JACEFB010000001.1"/>
</dbReference>
<evidence type="ECO:0000256" key="1">
    <source>
        <dbReference type="ARBA" id="ARBA00010876"/>
    </source>
</evidence>
<evidence type="ECO:0000259" key="6">
    <source>
        <dbReference type="SMART" id="SM00363"/>
    </source>
</evidence>
<dbReference type="Pfam" id="PF00849">
    <property type="entry name" value="PseudoU_synth_2"/>
    <property type="match status" value="1"/>
</dbReference>
<dbReference type="SMART" id="SM00363">
    <property type="entry name" value="S4"/>
    <property type="match status" value="1"/>
</dbReference>
<comment type="function">
    <text evidence="5">Responsible for synthesis of pseudouridine from uracil.</text>
</comment>
<feature type="domain" description="RNA-binding S4" evidence="6">
    <location>
        <begin position="19"/>
        <end position="83"/>
    </location>
</feature>
<dbReference type="GO" id="GO:0003723">
    <property type="term" value="F:RNA binding"/>
    <property type="evidence" value="ECO:0007669"/>
    <property type="project" value="UniProtKB-KW"/>
</dbReference>
<protein>
    <recommendedName>
        <fullName evidence="5">Pseudouridine synthase</fullName>
        <ecNumber evidence="5">5.4.99.-</ecNumber>
    </recommendedName>
</protein>
<dbReference type="CDD" id="cd00165">
    <property type="entry name" value="S4"/>
    <property type="match status" value="1"/>
</dbReference>
<evidence type="ECO:0000313" key="7">
    <source>
        <dbReference type="EMBL" id="MBA2224635.1"/>
    </source>
</evidence>
<name>A0A7V8VB95_9BACT</name>
<dbReference type="InterPro" id="IPR050188">
    <property type="entry name" value="RluA_PseudoU_synthase"/>
</dbReference>
<dbReference type="SUPFAM" id="SSF55174">
    <property type="entry name" value="Alpha-L RNA-binding motif"/>
    <property type="match status" value="1"/>
</dbReference>
<dbReference type="EMBL" id="JACEFB010000001">
    <property type="protein sequence ID" value="MBA2224635.1"/>
    <property type="molecule type" value="Genomic_DNA"/>
</dbReference>
<dbReference type="PANTHER" id="PTHR21600:SF87">
    <property type="entry name" value="RNA PSEUDOURIDYLATE SYNTHASE DOMAIN-CONTAINING PROTEIN 1"/>
    <property type="match status" value="1"/>
</dbReference>
<evidence type="ECO:0000313" key="8">
    <source>
        <dbReference type="Proteomes" id="UP000542342"/>
    </source>
</evidence>
<dbReference type="SUPFAM" id="SSF55120">
    <property type="entry name" value="Pseudouridine synthase"/>
    <property type="match status" value="1"/>
</dbReference>
<dbReference type="Gene3D" id="3.30.2350.10">
    <property type="entry name" value="Pseudouridine synthase"/>
    <property type="match status" value="1"/>
</dbReference>
<dbReference type="GO" id="GO:0000455">
    <property type="term" value="P:enzyme-directed rRNA pseudouridine synthesis"/>
    <property type="evidence" value="ECO:0007669"/>
    <property type="project" value="UniProtKB-ARBA"/>
</dbReference>
<reference evidence="7 8" key="1">
    <citation type="submission" date="2020-07" db="EMBL/GenBank/DDBJ databases">
        <title>Thermogemmata thermophila gen. nov., sp. nov., a novel moderate thermophilic planctomycete from a Kamchatka hot spring.</title>
        <authorList>
            <person name="Elcheninov A.G."/>
            <person name="Podosokorskaya O.A."/>
            <person name="Kovaleva O.L."/>
            <person name="Novikov A."/>
            <person name="Bonch-Osmolovskaya E.A."/>
            <person name="Toshchakov S.V."/>
            <person name="Kublanov I.V."/>
        </authorList>
    </citation>
    <scope>NUCLEOTIDE SEQUENCE [LARGE SCALE GENOMIC DNA]</scope>
    <source>
        <strain evidence="7 8">2918</strain>
    </source>
</reference>
<comment type="similarity">
    <text evidence="1 5">Belongs to the pseudouridine synthase RluA family.</text>
</comment>
<comment type="caution">
    <text evidence="7">The sequence shown here is derived from an EMBL/GenBank/DDBJ whole genome shotgun (WGS) entry which is preliminary data.</text>
</comment>